<reference evidence="6 7" key="1">
    <citation type="submission" date="2019-07" db="EMBL/GenBank/DDBJ databases">
        <title>New species of Amycolatopsis and Streptomyces.</title>
        <authorList>
            <person name="Duangmal K."/>
            <person name="Teo W.F.A."/>
            <person name="Lipun K."/>
        </authorList>
    </citation>
    <scope>NUCLEOTIDE SEQUENCE [LARGE SCALE GENOMIC DNA]</scope>
    <source>
        <strain evidence="6 7">JCM 30562</strain>
    </source>
</reference>
<keyword evidence="1" id="KW-0805">Transcription regulation</keyword>
<dbReference type="PANTHER" id="PTHR30136">
    <property type="entry name" value="HELIX-TURN-HELIX TRANSCRIPTIONAL REGULATOR, ICLR FAMILY"/>
    <property type="match status" value="1"/>
</dbReference>
<accession>A0A558A204</accession>
<dbReference type="InterPro" id="IPR005471">
    <property type="entry name" value="Tscrpt_reg_IclR_N"/>
</dbReference>
<feature type="domain" description="HTH iclR-type" evidence="4">
    <location>
        <begin position="5"/>
        <end position="68"/>
    </location>
</feature>
<dbReference type="Proteomes" id="UP000318578">
    <property type="component" value="Unassembled WGS sequence"/>
</dbReference>
<dbReference type="OrthoDB" id="7495200at2"/>
<sequence length="257" mass="28170">MASDVPAVSNAVRLLERIARDWPEPVASGVLIDELELNRSTCYNILGTLQRAGWTASRGDRGGWSLGPRLLAMARVSEDWMSEIVQQELDALSQRIGFIAFAVQRHGQMAYSVLAKGDRGKGVRITVGIGDTFPFSAPAIMRAFHAWSDPAEVDRLVTRYGVEKFTEETVTSVGDLHDVLKATRERGYSKSIREYDPGQSGVAAPVFDAQGRVSMVVCSLAFASELNESNVEHYGDLIRECGMRITERTGGAAKFVE</sequence>
<evidence type="ECO:0000256" key="1">
    <source>
        <dbReference type="ARBA" id="ARBA00023015"/>
    </source>
</evidence>
<dbReference type="InterPro" id="IPR029016">
    <property type="entry name" value="GAF-like_dom_sf"/>
</dbReference>
<evidence type="ECO:0000313" key="7">
    <source>
        <dbReference type="Proteomes" id="UP000318578"/>
    </source>
</evidence>
<dbReference type="PROSITE" id="PS51077">
    <property type="entry name" value="HTH_ICLR"/>
    <property type="match status" value="1"/>
</dbReference>
<dbReference type="AlphaFoldDB" id="A0A558A204"/>
<keyword evidence="2" id="KW-0238">DNA-binding</keyword>
<dbReference type="InterPro" id="IPR036388">
    <property type="entry name" value="WH-like_DNA-bd_sf"/>
</dbReference>
<evidence type="ECO:0000256" key="2">
    <source>
        <dbReference type="ARBA" id="ARBA00023125"/>
    </source>
</evidence>
<dbReference type="SMART" id="SM00346">
    <property type="entry name" value="HTH_ICLR"/>
    <property type="match status" value="1"/>
</dbReference>
<evidence type="ECO:0000259" key="5">
    <source>
        <dbReference type="PROSITE" id="PS51078"/>
    </source>
</evidence>
<comment type="caution">
    <text evidence="6">The sequence shown here is derived from an EMBL/GenBank/DDBJ whole genome shotgun (WGS) entry which is preliminary data.</text>
</comment>
<keyword evidence="7" id="KW-1185">Reference proteome</keyword>
<dbReference type="InterPro" id="IPR014757">
    <property type="entry name" value="Tscrpt_reg_IclR_C"/>
</dbReference>
<keyword evidence="3" id="KW-0804">Transcription</keyword>
<name>A0A558A204_9PSEU</name>
<dbReference type="GO" id="GO:0003700">
    <property type="term" value="F:DNA-binding transcription factor activity"/>
    <property type="evidence" value="ECO:0007669"/>
    <property type="project" value="TreeGrafter"/>
</dbReference>
<dbReference type="SUPFAM" id="SSF55781">
    <property type="entry name" value="GAF domain-like"/>
    <property type="match status" value="1"/>
</dbReference>
<protein>
    <submittedName>
        <fullName evidence="6">IclR family transcriptional regulator</fullName>
    </submittedName>
</protein>
<dbReference type="PANTHER" id="PTHR30136:SF24">
    <property type="entry name" value="HTH-TYPE TRANSCRIPTIONAL REPRESSOR ALLR"/>
    <property type="match status" value="1"/>
</dbReference>
<dbReference type="RefSeq" id="WP_144642972.1">
    <property type="nucleotide sequence ID" value="NZ_BNAX01000006.1"/>
</dbReference>
<dbReference type="Gene3D" id="1.10.10.10">
    <property type="entry name" value="Winged helix-like DNA-binding domain superfamily/Winged helix DNA-binding domain"/>
    <property type="match status" value="1"/>
</dbReference>
<dbReference type="GO" id="GO:0003677">
    <property type="term" value="F:DNA binding"/>
    <property type="evidence" value="ECO:0007669"/>
    <property type="project" value="UniProtKB-KW"/>
</dbReference>
<proteinExistence type="predicted"/>
<dbReference type="InterPro" id="IPR050707">
    <property type="entry name" value="HTH_MetabolicPath_Reg"/>
</dbReference>
<dbReference type="Pfam" id="PF01614">
    <property type="entry name" value="IclR_C"/>
    <property type="match status" value="1"/>
</dbReference>
<dbReference type="GO" id="GO:0045892">
    <property type="term" value="P:negative regulation of DNA-templated transcription"/>
    <property type="evidence" value="ECO:0007669"/>
    <property type="project" value="TreeGrafter"/>
</dbReference>
<dbReference type="Gene3D" id="3.30.450.40">
    <property type="match status" value="1"/>
</dbReference>
<dbReference type="PROSITE" id="PS51078">
    <property type="entry name" value="ICLR_ED"/>
    <property type="match status" value="1"/>
</dbReference>
<dbReference type="EMBL" id="VJZA01000063">
    <property type="protein sequence ID" value="TVT18288.1"/>
    <property type="molecule type" value="Genomic_DNA"/>
</dbReference>
<evidence type="ECO:0000256" key="3">
    <source>
        <dbReference type="ARBA" id="ARBA00023163"/>
    </source>
</evidence>
<gene>
    <name evidence="6" type="ORF">FNH06_28325</name>
</gene>
<dbReference type="SUPFAM" id="SSF46785">
    <property type="entry name" value="Winged helix' DNA-binding domain"/>
    <property type="match status" value="1"/>
</dbReference>
<evidence type="ECO:0000259" key="4">
    <source>
        <dbReference type="PROSITE" id="PS51077"/>
    </source>
</evidence>
<evidence type="ECO:0000313" key="6">
    <source>
        <dbReference type="EMBL" id="TVT18288.1"/>
    </source>
</evidence>
<dbReference type="InterPro" id="IPR036390">
    <property type="entry name" value="WH_DNA-bd_sf"/>
</dbReference>
<organism evidence="6 7">
    <name type="scientific">Amycolatopsis acidiphila</name>
    <dbReference type="NCBI Taxonomy" id="715473"/>
    <lineage>
        <taxon>Bacteria</taxon>
        <taxon>Bacillati</taxon>
        <taxon>Actinomycetota</taxon>
        <taxon>Actinomycetes</taxon>
        <taxon>Pseudonocardiales</taxon>
        <taxon>Pseudonocardiaceae</taxon>
        <taxon>Amycolatopsis</taxon>
    </lineage>
</organism>
<feature type="domain" description="IclR-ED" evidence="5">
    <location>
        <begin position="69"/>
        <end position="251"/>
    </location>
</feature>